<feature type="compositionally biased region" description="Basic and acidic residues" evidence="1">
    <location>
        <begin position="40"/>
        <end position="53"/>
    </location>
</feature>
<name>A0A4U5UPD2_COLLU</name>
<feature type="region of interest" description="Disordered" evidence="1">
    <location>
        <begin position="25"/>
        <end position="61"/>
    </location>
</feature>
<organism evidence="2 3">
    <name type="scientific">Collichthys lucidus</name>
    <name type="common">Big head croaker</name>
    <name type="synonym">Sciaena lucida</name>
    <dbReference type="NCBI Taxonomy" id="240159"/>
    <lineage>
        <taxon>Eukaryota</taxon>
        <taxon>Metazoa</taxon>
        <taxon>Chordata</taxon>
        <taxon>Craniata</taxon>
        <taxon>Vertebrata</taxon>
        <taxon>Euteleostomi</taxon>
        <taxon>Actinopterygii</taxon>
        <taxon>Neopterygii</taxon>
        <taxon>Teleostei</taxon>
        <taxon>Neoteleostei</taxon>
        <taxon>Acanthomorphata</taxon>
        <taxon>Eupercaria</taxon>
        <taxon>Sciaenidae</taxon>
        <taxon>Collichthys</taxon>
    </lineage>
</organism>
<dbReference type="AlphaFoldDB" id="A0A4U5UPD2"/>
<accession>A0A4U5UPD2</accession>
<proteinExistence type="predicted"/>
<evidence type="ECO:0000313" key="3">
    <source>
        <dbReference type="Proteomes" id="UP000298787"/>
    </source>
</evidence>
<reference evidence="2 3" key="1">
    <citation type="submission" date="2019-01" db="EMBL/GenBank/DDBJ databases">
        <title>Genome Assembly of Collichthys lucidus.</title>
        <authorList>
            <person name="Cai M."/>
            <person name="Xiao S."/>
        </authorList>
    </citation>
    <scope>NUCLEOTIDE SEQUENCE [LARGE SCALE GENOMIC DNA]</scope>
    <source>
        <strain evidence="2">JT15FE1705JMU</strain>
        <tissue evidence="2">Muscle</tissue>
    </source>
</reference>
<protein>
    <submittedName>
        <fullName evidence="2">Uncharacterized protein</fullName>
    </submittedName>
</protein>
<sequence>MVFGYGCHLSHVHIIRRQQHDNLPMPKYSLEGGESSVTDSFHRDTNVKVGREEMDYDDEPEPGAWISIQLESSVRRPKVTSSRTQRDSVFCHASQRKAADCHICTETID</sequence>
<evidence type="ECO:0000256" key="1">
    <source>
        <dbReference type="SAM" id="MobiDB-lite"/>
    </source>
</evidence>
<dbReference type="EMBL" id="CM014086">
    <property type="protein sequence ID" value="TKS75405.1"/>
    <property type="molecule type" value="Genomic_DNA"/>
</dbReference>
<evidence type="ECO:0000313" key="2">
    <source>
        <dbReference type="EMBL" id="TKS75405.1"/>
    </source>
</evidence>
<gene>
    <name evidence="2" type="ORF">D9C73_010434</name>
</gene>
<dbReference type="Proteomes" id="UP000298787">
    <property type="component" value="Chromosome 9"/>
</dbReference>
<keyword evidence="3" id="KW-1185">Reference proteome</keyword>